<reference evidence="2" key="1">
    <citation type="submission" date="2020-10" db="EMBL/GenBank/DDBJ databases">
        <title>Genome sequence of the unusual species of purple photosynthetic bacteria, Phaeovibrio sulfidiphilus DSM 23193, type strain.</title>
        <authorList>
            <person name="Kyndt J.A."/>
            <person name="Meyer T.E."/>
        </authorList>
    </citation>
    <scope>NUCLEOTIDE SEQUENCE</scope>
    <source>
        <strain evidence="2">DSM 23193</strain>
    </source>
</reference>
<proteinExistence type="predicted"/>
<dbReference type="EMBL" id="JACZHT010000001">
    <property type="protein sequence ID" value="MBE1236245.1"/>
    <property type="molecule type" value="Genomic_DNA"/>
</dbReference>
<dbReference type="Pfam" id="PF13692">
    <property type="entry name" value="Glyco_trans_1_4"/>
    <property type="match status" value="1"/>
</dbReference>
<accession>A0A8J6YL03</accession>
<evidence type="ECO:0000313" key="3">
    <source>
        <dbReference type="Proteomes" id="UP000631034"/>
    </source>
</evidence>
<gene>
    <name evidence="2" type="ORF">IHV25_01060</name>
</gene>
<organism evidence="2 3">
    <name type="scientific">Phaeovibrio sulfidiphilus</name>
    <dbReference type="NCBI Taxonomy" id="1220600"/>
    <lineage>
        <taxon>Bacteria</taxon>
        <taxon>Pseudomonadati</taxon>
        <taxon>Pseudomonadota</taxon>
        <taxon>Alphaproteobacteria</taxon>
        <taxon>Rhodospirillales</taxon>
        <taxon>Rhodospirillaceae</taxon>
        <taxon>Phaeovibrio</taxon>
    </lineage>
</organism>
<dbReference type="AlphaFoldDB" id="A0A8J6YL03"/>
<evidence type="ECO:0000313" key="2">
    <source>
        <dbReference type="EMBL" id="MBE1236245.1"/>
    </source>
</evidence>
<dbReference type="SUPFAM" id="SSF53756">
    <property type="entry name" value="UDP-Glycosyltransferase/glycogen phosphorylase"/>
    <property type="match status" value="1"/>
</dbReference>
<comment type="caution">
    <text evidence="2">The sequence shown here is derived from an EMBL/GenBank/DDBJ whole genome shotgun (WGS) entry which is preliminary data.</text>
</comment>
<sequence length="338" mass="36837">MRIALITDAWAPQVNGVVRTLTTVTRLLEAAGHEVLVVEPGLFPSVPCPTYPQISLALFPGRKTAALLDAFDPDALHIATEGPLGLSARRYCLKRNLPFTTAFHTRFAEYIQARTGLPLAAGYGLLRWFHRPSRGIMVATASLARDLRARGFQSPLNLWTRGVDTDLFRPLPGPGPVDLPPGPGPRMLYVGRVAVEKNIEAFLDAPVDGTKIVVGDGPALEGLRRRYPGVHFAGVRHGEDLVRHYCAADVFVFPSRTDTFGLVLLEALAAGLPVAAYPVSGPRDVLGPAPVAALRESLPDAIREALTIDREACRRFALDHAWEHSARQFLENLCPRAR</sequence>
<keyword evidence="3" id="KW-1185">Reference proteome</keyword>
<dbReference type="GO" id="GO:0016757">
    <property type="term" value="F:glycosyltransferase activity"/>
    <property type="evidence" value="ECO:0007669"/>
    <property type="project" value="TreeGrafter"/>
</dbReference>
<dbReference type="Gene3D" id="3.40.50.2000">
    <property type="entry name" value="Glycogen Phosphorylase B"/>
    <property type="match status" value="2"/>
</dbReference>
<name>A0A8J6YL03_9PROT</name>
<feature type="domain" description="Glycosyltransferase subfamily 4-like N-terminal" evidence="1">
    <location>
        <begin position="14"/>
        <end position="166"/>
    </location>
</feature>
<dbReference type="Pfam" id="PF13439">
    <property type="entry name" value="Glyco_transf_4"/>
    <property type="match status" value="1"/>
</dbReference>
<protein>
    <submittedName>
        <fullName evidence="2">Glycosyltransferase family 1 protein</fullName>
    </submittedName>
</protein>
<dbReference type="RefSeq" id="WP_192533114.1">
    <property type="nucleotide sequence ID" value="NZ_JACZHT010000001.1"/>
</dbReference>
<dbReference type="InterPro" id="IPR050194">
    <property type="entry name" value="Glycosyltransferase_grp1"/>
</dbReference>
<dbReference type="PANTHER" id="PTHR45947">
    <property type="entry name" value="SULFOQUINOVOSYL TRANSFERASE SQD2"/>
    <property type="match status" value="1"/>
</dbReference>
<dbReference type="PANTHER" id="PTHR45947:SF3">
    <property type="entry name" value="SULFOQUINOVOSYL TRANSFERASE SQD2"/>
    <property type="match status" value="1"/>
</dbReference>
<dbReference type="CDD" id="cd03814">
    <property type="entry name" value="GT4-like"/>
    <property type="match status" value="1"/>
</dbReference>
<evidence type="ECO:0000259" key="1">
    <source>
        <dbReference type="Pfam" id="PF13439"/>
    </source>
</evidence>
<dbReference type="Proteomes" id="UP000631034">
    <property type="component" value="Unassembled WGS sequence"/>
</dbReference>
<dbReference type="InterPro" id="IPR028098">
    <property type="entry name" value="Glyco_trans_4-like_N"/>
</dbReference>